<feature type="binding site" evidence="7 8">
    <location>
        <position position="14"/>
    </location>
    <ligand>
        <name>S-adenosyl-L-methionine</name>
        <dbReference type="ChEBI" id="CHEBI:59789"/>
    </ligand>
</feature>
<keyword evidence="4 7" id="KW-0808">Transferase</keyword>
<dbReference type="RefSeq" id="WP_111517951.1">
    <property type="nucleotide sequence ID" value="NZ_QKUB01000001.1"/>
</dbReference>
<evidence type="ECO:0000313" key="10">
    <source>
        <dbReference type="EMBL" id="PZW01514.1"/>
    </source>
</evidence>
<gene>
    <name evidence="7" type="primary">rsmA</name>
    <name evidence="7" type="synonym">ksgA</name>
    <name evidence="10" type="ORF">BCF89_10129</name>
</gene>
<evidence type="ECO:0000256" key="2">
    <source>
        <dbReference type="ARBA" id="ARBA00022552"/>
    </source>
</evidence>
<keyword evidence="2 7" id="KW-0698">rRNA processing</keyword>
<dbReference type="GO" id="GO:0052908">
    <property type="term" value="F:16S rRNA (adenine(1518)-N(6)/adenine(1519)-N(6))-dimethyltransferase activity"/>
    <property type="evidence" value="ECO:0007669"/>
    <property type="project" value="UniProtKB-EC"/>
</dbReference>
<keyword evidence="5 7" id="KW-0949">S-adenosyl-L-methionine</keyword>
<dbReference type="InterPro" id="IPR001737">
    <property type="entry name" value="KsgA/Erm"/>
</dbReference>
<feature type="domain" description="Ribosomal RNA adenine methylase transferase N-terminal" evidence="9">
    <location>
        <begin position="19"/>
        <end position="185"/>
    </location>
</feature>
<keyword evidence="11" id="KW-1185">Reference proteome</keyword>
<dbReference type="Proteomes" id="UP000249646">
    <property type="component" value="Unassembled WGS sequence"/>
</dbReference>
<dbReference type="GO" id="GO:0003723">
    <property type="term" value="F:RNA binding"/>
    <property type="evidence" value="ECO:0007669"/>
    <property type="project" value="UniProtKB-UniRule"/>
</dbReference>
<evidence type="ECO:0000259" key="9">
    <source>
        <dbReference type="SMART" id="SM00650"/>
    </source>
</evidence>
<feature type="binding site" evidence="7 8">
    <location>
        <position position="12"/>
    </location>
    <ligand>
        <name>S-adenosyl-L-methionine</name>
        <dbReference type="ChEBI" id="CHEBI:59789"/>
    </ligand>
</feature>
<comment type="subcellular location">
    <subcellularLocation>
        <location evidence="7">Cytoplasm</location>
    </subcellularLocation>
</comment>
<dbReference type="InterPro" id="IPR020596">
    <property type="entry name" value="rRNA_Ade_Mease_Trfase_CS"/>
</dbReference>
<keyword evidence="1 7" id="KW-0963">Cytoplasm</keyword>
<dbReference type="Gene3D" id="1.10.8.100">
    <property type="entry name" value="Ribosomal RNA adenine dimethylase-like, domain 2"/>
    <property type="match status" value="1"/>
</dbReference>
<dbReference type="GO" id="GO:0005829">
    <property type="term" value="C:cytosol"/>
    <property type="evidence" value="ECO:0007669"/>
    <property type="project" value="TreeGrafter"/>
</dbReference>
<dbReference type="EMBL" id="QKUB01000001">
    <property type="protein sequence ID" value="PZW01514.1"/>
    <property type="molecule type" value="Genomic_DNA"/>
</dbReference>
<dbReference type="OrthoDB" id="9814755at2"/>
<dbReference type="PROSITE" id="PS01131">
    <property type="entry name" value="RRNA_A_DIMETH"/>
    <property type="match status" value="1"/>
</dbReference>
<evidence type="ECO:0000313" key="11">
    <source>
        <dbReference type="Proteomes" id="UP000249646"/>
    </source>
</evidence>
<evidence type="ECO:0000256" key="6">
    <source>
        <dbReference type="ARBA" id="ARBA00022884"/>
    </source>
</evidence>
<sequence length="254" mass="29507">MEIKAKKSFGQNFLINKDIQNQIVEVAHTDNEDVIEIGPGLGALTNLLINKVKSLKAYELDNEIYKMWLSKELPDNILFFNQDFLDANLKNDKKAVVIGNIPYNITSPIIFKLIENFQYLKHAVIMVQKEVGERLMASINSKEYSKLSVSIQSIAEVKKVLIVKAHNFNPIPKVDSMVVKIIFNKKIDFNLKEYLDFIKLCFQFKRKTLLNNLLTKYEKNKIELILFKNNIDLKARAENLKIEEFKTIFNEFSK</sequence>
<dbReference type="EC" id="2.1.1.182" evidence="7"/>
<evidence type="ECO:0000256" key="3">
    <source>
        <dbReference type="ARBA" id="ARBA00022603"/>
    </source>
</evidence>
<feature type="binding site" evidence="7 8">
    <location>
        <position position="38"/>
    </location>
    <ligand>
        <name>S-adenosyl-L-methionine</name>
        <dbReference type="ChEBI" id="CHEBI:59789"/>
    </ligand>
</feature>
<accession>A0A2W7G6F2</accession>
<evidence type="ECO:0000256" key="7">
    <source>
        <dbReference type="HAMAP-Rule" id="MF_00607"/>
    </source>
</evidence>
<organism evidence="10 11">
    <name type="scientific">Metamycoplasma auris</name>
    <dbReference type="NCBI Taxonomy" id="51363"/>
    <lineage>
        <taxon>Bacteria</taxon>
        <taxon>Bacillati</taxon>
        <taxon>Mycoplasmatota</taxon>
        <taxon>Mycoplasmoidales</taxon>
        <taxon>Metamycoplasmataceae</taxon>
        <taxon>Metamycoplasma</taxon>
    </lineage>
</organism>
<comment type="similarity">
    <text evidence="7">Belongs to the class I-like SAM-binding methyltransferase superfamily. rRNA adenine N(6)-methyltransferase family. RsmA subfamily.</text>
</comment>
<dbReference type="AlphaFoldDB" id="A0A2W7G6F2"/>
<dbReference type="HAMAP" id="MF_00607">
    <property type="entry name" value="16SrRNA_methyltr_A"/>
    <property type="match status" value="1"/>
</dbReference>
<dbReference type="SUPFAM" id="SSF53335">
    <property type="entry name" value="S-adenosyl-L-methionine-dependent methyltransferases"/>
    <property type="match status" value="1"/>
</dbReference>
<feature type="binding site" evidence="7 8">
    <location>
        <position position="59"/>
    </location>
    <ligand>
        <name>S-adenosyl-L-methionine</name>
        <dbReference type="ChEBI" id="CHEBI:59789"/>
    </ligand>
</feature>
<comment type="function">
    <text evidence="7">Specifically dimethylates two adjacent adenosines (A1518 and A1519) in the loop of a conserved hairpin near the 3'-end of 16S rRNA in the 30S particle. May play a critical role in biogenesis of 30S subunits.</text>
</comment>
<dbReference type="InterPro" id="IPR029063">
    <property type="entry name" value="SAM-dependent_MTases_sf"/>
</dbReference>
<keyword evidence="6 7" id="KW-0694">RNA-binding</keyword>
<evidence type="ECO:0000256" key="8">
    <source>
        <dbReference type="PROSITE-ProRule" id="PRU01026"/>
    </source>
</evidence>
<dbReference type="PROSITE" id="PS51689">
    <property type="entry name" value="SAM_RNA_A_N6_MT"/>
    <property type="match status" value="1"/>
</dbReference>
<dbReference type="InterPro" id="IPR011530">
    <property type="entry name" value="rRNA_adenine_dimethylase"/>
</dbReference>
<dbReference type="InterPro" id="IPR020598">
    <property type="entry name" value="rRNA_Ade_methylase_Trfase_N"/>
</dbReference>
<keyword evidence="3 7" id="KW-0489">Methyltransferase</keyword>
<comment type="catalytic activity">
    <reaction evidence="7">
        <text>adenosine(1518)/adenosine(1519) in 16S rRNA + 4 S-adenosyl-L-methionine = N(6)-dimethyladenosine(1518)/N(6)-dimethyladenosine(1519) in 16S rRNA + 4 S-adenosyl-L-homocysteine + 4 H(+)</text>
        <dbReference type="Rhea" id="RHEA:19609"/>
        <dbReference type="Rhea" id="RHEA-COMP:10232"/>
        <dbReference type="Rhea" id="RHEA-COMP:10233"/>
        <dbReference type="ChEBI" id="CHEBI:15378"/>
        <dbReference type="ChEBI" id="CHEBI:57856"/>
        <dbReference type="ChEBI" id="CHEBI:59789"/>
        <dbReference type="ChEBI" id="CHEBI:74411"/>
        <dbReference type="ChEBI" id="CHEBI:74493"/>
        <dbReference type="EC" id="2.1.1.182"/>
    </reaction>
</comment>
<reference evidence="10 11" key="1">
    <citation type="submission" date="2018-06" db="EMBL/GenBank/DDBJ databases">
        <title>Genomic Encyclopedia of Archaeal and Bacterial Type Strains, Phase II (KMG-II): from individual species to whole genera.</title>
        <authorList>
            <person name="Goeker M."/>
        </authorList>
    </citation>
    <scope>NUCLEOTIDE SEQUENCE [LARGE SCALE GENOMIC DNA]</scope>
    <source>
        <strain evidence="10 11">ATCC 51348</strain>
    </source>
</reference>
<protein>
    <recommendedName>
        <fullName evidence="7">Ribosomal RNA small subunit methyltransferase A</fullName>
        <ecNumber evidence="7">2.1.1.182</ecNumber>
    </recommendedName>
    <alternativeName>
        <fullName evidence="7">16S rRNA (adenine(1518)-N(6)/adenine(1519)-N(6))-dimethyltransferase</fullName>
    </alternativeName>
    <alternativeName>
        <fullName evidence="7">16S rRNA dimethyladenosine transferase</fullName>
    </alternativeName>
    <alternativeName>
        <fullName evidence="7">16S rRNA dimethylase</fullName>
    </alternativeName>
    <alternativeName>
        <fullName evidence="7">S-adenosylmethionine-6-N', N'-adenosyl(rRNA) dimethyltransferase</fullName>
    </alternativeName>
</protein>
<dbReference type="PANTHER" id="PTHR11727:SF7">
    <property type="entry name" value="DIMETHYLADENOSINE TRANSFERASE-RELATED"/>
    <property type="match status" value="1"/>
</dbReference>
<dbReference type="NCBIfam" id="TIGR00755">
    <property type="entry name" value="ksgA"/>
    <property type="match status" value="1"/>
</dbReference>
<name>A0A2W7G6F2_9BACT</name>
<dbReference type="Pfam" id="PF00398">
    <property type="entry name" value="RrnaAD"/>
    <property type="match status" value="1"/>
</dbReference>
<evidence type="ECO:0000256" key="1">
    <source>
        <dbReference type="ARBA" id="ARBA00022490"/>
    </source>
</evidence>
<comment type="caution">
    <text evidence="10">The sequence shown here is derived from an EMBL/GenBank/DDBJ whole genome shotgun (WGS) entry which is preliminary data.</text>
</comment>
<evidence type="ECO:0000256" key="5">
    <source>
        <dbReference type="ARBA" id="ARBA00022691"/>
    </source>
</evidence>
<feature type="binding site" evidence="7 8">
    <location>
        <position position="83"/>
    </location>
    <ligand>
        <name>S-adenosyl-L-methionine</name>
        <dbReference type="ChEBI" id="CHEBI:59789"/>
    </ligand>
</feature>
<evidence type="ECO:0000256" key="4">
    <source>
        <dbReference type="ARBA" id="ARBA00022679"/>
    </source>
</evidence>
<proteinExistence type="inferred from homology"/>
<dbReference type="SMART" id="SM00650">
    <property type="entry name" value="rADc"/>
    <property type="match status" value="1"/>
</dbReference>
<feature type="binding site" evidence="7 8">
    <location>
        <position position="100"/>
    </location>
    <ligand>
        <name>S-adenosyl-L-methionine</name>
        <dbReference type="ChEBI" id="CHEBI:59789"/>
    </ligand>
</feature>
<dbReference type="InterPro" id="IPR023165">
    <property type="entry name" value="rRNA_Ade_diMease-like_C"/>
</dbReference>
<dbReference type="PANTHER" id="PTHR11727">
    <property type="entry name" value="DIMETHYLADENOSINE TRANSFERASE"/>
    <property type="match status" value="1"/>
</dbReference>
<dbReference type="Gene3D" id="3.40.50.150">
    <property type="entry name" value="Vaccinia Virus protein VP39"/>
    <property type="match status" value="1"/>
</dbReference>